<dbReference type="PANTHER" id="PTHR30213">
    <property type="entry name" value="INNER MEMBRANE PROTEIN YHJD"/>
    <property type="match status" value="1"/>
</dbReference>
<name>A0A1M4U348_LOKAT</name>
<dbReference type="NCBIfam" id="TIGR00765">
    <property type="entry name" value="yihY_not_rbn"/>
    <property type="match status" value="1"/>
</dbReference>
<reference evidence="9" key="1">
    <citation type="submission" date="2016-11" db="EMBL/GenBank/DDBJ databases">
        <authorList>
            <person name="Varghese N."/>
            <person name="Submissions S."/>
        </authorList>
    </citation>
    <scope>NUCLEOTIDE SEQUENCE [LARGE SCALE GENOMIC DNA]</scope>
    <source>
        <strain evidence="9">DSM 29326</strain>
    </source>
</reference>
<proteinExistence type="predicted"/>
<dbReference type="AlphaFoldDB" id="A0A1M4U348"/>
<feature type="transmembrane region" description="Helical" evidence="7">
    <location>
        <begin position="32"/>
        <end position="61"/>
    </location>
</feature>
<feature type="region of interest" description="Disordered" evidence="6">
    <location>
        <begin position="307"/>
        <end position="344"/>
    </location>
</feature>
<feature type="transmembrane region" description="Helical" evidence="7">
    <location>
        <begin position="101"/>
        <end position="124"/>
    </location>
</feature>
<dbReference type="RefSeq" id="WP_072855663.1">
    <property type="nucleotide sequence ID" value="NZ_FQUE01000001.1"/>
</dbReference>
<evidence type="ECO:0000256" key="4">
    <source>
        <dbReference type="ARBA" id="ARBA00022989"/>
    </source>
</evidence>
<dbReference type="STRING" id="366533.SAMN05444339_101579"/>
<dbReference type="InterPro" id="IPR017039">
    <property type="entry name" value="Virul_fac_BrkB"/>
</dbReference>
<evidence type="ECO:0000256" key="6">
    <source>
        <dbReference type="SAM" id="MobiDB-lite"/>
    </source>
</evidence>
<keyword evidence="2" id="KW-1003">Cell membrane</keyword>
<comment type="subcellular location">
    <subcellularLocation>
        <location evidence="1">Cell membrane</location>
        <topology evidence="1">Multi-pass membrane protein</topology>
    </subcellularLocation>
</comment>
<feature type="transmembrane region" description="Helical" evidence="7">
    <location>
        <begin position="144"/>
        <end position="170"/>
    </location>
</feature>
<evidence type="ECO:0000313" key="9">
    <source>
        <dbReference type="Proteomes" id="UP000183987"/>
    </source>
</evidence>
<evidence type="ECO:0000256" key="5">
    <source>
        <dbReference type="ARBA" id="ARBA00023136"/>
    </source>
</evidence>
<dbReference type="GO" id="GO:0005886">
    <property type="term" value="C:plasma membrane"/>
    <property type="evidence" value="ECO:0007669"/>
    <property type="project" value="UniProtKB-SubCell"/>
</dbReference>
<accession>A0A1M4U348</accession>
<keyword evidence="5 7" id="KW-0472">Membrane</keyword>
<evidence type="ECO:0000256" key="7">
    <source>
        <dbReference type="SAM" id="Phobius"/>
    </source>
</evidence>
<gene>
    <name evidence="8" type="ORF">SAMN05444339_101579</name>
</gene>
<keyword evidence="3 7" id="KW-0812">Transmembrane</keyword>
<feature type="transmembrane region" description="Helical" evidence="7">
    <location>
        <begin position="252"/>
        <end position="274"/>
    </location>
</feature>
<dbReference type="Pfam" id="PF03631">
    <property type="entry name" value="Virul_fac_BrkB"/>
    <property type="match status" value="1"/>
</dbReference>
<dbReference type="EMBL" id="FQUE01000001">
    <property type="protein sequence ID" value="SHE51064.1"/>
    <property type="molecule type" value="Genomic_DNA"/>
</dbReference>
<evidence type="ECO:0000256" key="1">
    <source>
        <dbReference type="ARBA" id="ARBA00004651"/>
    </source>
</evidence>
<protein>
    <submittedName>
        <fullName evidence="8">Membrane protein</fullName>
    </submittedName>
</protein>
<dbReference type="OrthoDB" id="9781030at2"/>
<keyword evidence="4 7" id="KW-1133">Transmembrane helix</keyword>
<feature type="compositionally biased region" description="Low complexity" evidence="6">
    <location>
        <begin position="312"/>
        <end position="323"/>
    </location>
</feature>
<evidence type="ECO:0000313" key="8">
    <source>
        <dbReference type="EMBL" id="SHE51064.1"/>
    </source>
</evidence>
<feature type="transmembrane region" description="Helical" evidence="7">
    <location>
        <begin position="218"/>
        <end position="240"/>
    </location>
</feature>
<sequence>MPDTATSPKDISAKGWLATTKRVVASIGSDHVTLIAAGCAFYGLLALFPGVVAAMALAGLFTDPTGLVDQLQTLTRFMPQEAAQIVIDQAKSVAGSDSGGLGLAAIIGLLTSFWSASAAMAALIEGLNVAFGVSDTRSYLRATLARLVLTLLAVLGFFVIVLTLVAIPVVLRFVRLDTDTEWLVLLIRWPVVLLLLATGLAVIYRYAPARRRRAWRWITPGAAFACILWLAGSVLFAWYVQNFATYNETFGTLGGVIVLLMWLWLSSFIVLLGAEVDSEIEAQGKQNPSPATGDADTADSNLLDQGSAALIGSPKPKAGSSGSQDQSPARPAERDPTPPPPAKLTFSTVALLAGALLLTRRGK</sequence>
<dbReference type="Proteomes" id="UP000183987">
    <property type="component" value="Unassembled WGS sequence"/>
</dbReference>
<evidence type="ECO:0000256" key="2">
    <source>
        <dbReference type="ARBA" id="ARBA00022475"/>
    </source>
</evidence>
<dbReference type="PANTHER" id="PTHR30213:SF0">
    <property type="entry name" value="UPF0761 MEMBRANE PROTEIN YIHY"/>
    <property type="match status" value="1"/>
</dbReference>
<keyword evidence="9" id="KW-1185">Reference proteome</keyword>
<evidence type="ECO:0000256" key="3">
    <source>
        <dbReference type="ARBA" id="ARBA00022692"/>
    </source>
</evidence>
<feature type="transmembrane region" description="Helical" evidence="7">
    <location>
        <begin position="182"/>
        <end position="206"/>
    </location>
</feature>
<organism evidence="8 9">
    <name type="scientific">Loktanella atrilutea</name>
    <dbReference type="NCBI Taxonomy" id="366533"/>
    <lineage>
        <taxon>Bacteria</taxon>
        <taxon>Pseudomonadati</taxon>
        <taxon>Pseudomonadota</taxon>
        <taxon>Alphaproteobacteria</taxon>
        <taxon>Rhodobacterales</taxon>
        <taxon>Roseobacteraceae</taxon>
        <taxon>Loktanella</taxon>
    </lineage>
</organism>